<dbReference type="GO" id="GO:0004674">
    <property type="term" value="F:protein serine/threonine kinase activity"/>
    <property type="evidence" value="ECO:0007669"/>
    <property type="project" value="UniProtKB-KW"/>
</dbReference>
<feature type="domain" description="Histidine kinase/HSP90-like ATPase" evidence="2">
    <location>
        <begin position="24"/>
        <end position="134"/>
    </location>
</feature>
<dbReference type="Pfam" id="PF13581">
    <property type="entry name" value="HATPase_c_2"/>
    <property type="match status" value="1"/>
</dbReference>
<evidence type="ECO:0000256" key="1">
    <source>
        <dbReference type="ARBA" id="ARBA00022527"/>
    </source>
</evidence>
<dbReference type="InterPro" id="IPR003594">
    <property type="entry name" value="HATPase_dom"/>
</dbReference>
<gene>
    <name evidence="3" type="ORF">SAMN05444351_3659</name>
</gene>
<dbReference type="InterPro" id="IPR050267">
    <property type="entry name" value="Anti-sigma-factor_SerPK"/>
</dbReference>
<sequence>MTARTWPRRPCPETTGSRYDYELASAAQLRTMRAGLRDWLPAVTSDPDLLDELLLTLDELASNGLRHGLPPVRVSVASSADDLLLAVSDAAPECAPEPATGRDPAQGGMGLNLVADLSVACGWDVHDGRKHVWACLSRG</sequence>
<keyword evidence="3" id="KW-0418">Kinase</keyword>
<proteinExistence type="predicted"/>
<evidence type="ECO:0000313" key="3">
    <source>
        <dbReference type="EMBL" id="SHG92058.1"/>
    </source>
</evidence>
<organism evidence="3 4">
    <name type="scientific">Geodermatophilus nigrescens</name>
    <dbReference type="NCBI Taxonomy" id="1070870"/>
    <lineage>
        <taxon>Bacteria</taxon>
        <taxon>Bacillati</taxon>
        <taxon>Actinomycetota</taxon>
        <taxon>Actinomycetes</taxon>
        <taxon>Geodermatophilales</taxon>
        <taxon>Geodermatophilaceae</taxon>
        <taxon>Geodermatophilus</taxon>
    </lineage>
</organism>
<name>A0A1M5NRG1_9ACTN</name>
<dbReference type="OrthoDB" id="3297757at2"/>
<dbReference type="Gene3D" id="3.30.565.10">
    <property type="entry name" value="Histidine kinase-like ATPase, C-terminal domain"/>
    <property type="match status" value="1"/>
</dbReference>
<dbReference type="SUPFAM" id="SSF55874">
    <property type="entry name" value="ATPase domain of HSP90 chaperone/DNA topoisomerase II/histidine kinase"/>
    <property type="match status" value="1"/>
</dbReference>
<dbReference type="PANTHER" id="PTHR35526:SF3">
    <property type="entry name" value="ANTI-SIGMA-F FACTOR RSBW"/>
    <property type="match status" value="1"/>
</dbReference>
<evidence type="ECO:0000259" key="2">
    <source>
        <dbReference type="Pfam" id="PF13581"/>
    </source>
</evidence>
<dbReference type="AlphaFoldDB" id="A0A1M5NRG1"/>
<dbReference type="PANTHER" id="PTHR35526">
    <property type="entry name" value="ANTI-SIGMA-F FACTOR RSBW-RELATED"/>
    <property type="match status" value="1"/>
</dbReference>
<dbReference type="STRING" id="1070870.SAMN05444351_3659"/>
<accession>A0A1M5NRG1</accession>
<reference evidence="3 4" key="1">
    <citation type="submission" date="2016-11" db="EMBL/GenBank/DDBJ databases">
        <authorList>
            <person name="Jaros S."/>
            <person name="Januszkiewicz K."/>
            <person name="Wedrychowicz H."/>
        </authorList>
    </citation>
    <scope>NUCLEOTIDE SEQUENCE [LARGE SCALE GENOMIC DNA]</scope>
    <source>
        <strain evidence="3 4">DSM 45408</strain>
    </source>
</reference>
<dbReference type="Proteomes" id="UP000184471">
    <property type="component" value="Unassembled WGS sequence"/>
</dbReference>
<dbReference type="CDD" id="cd16936">
    <property type="entry name" value="HATPase_RsbW-like"/>
    <property type="match status" value="1"/>
</dbReference>
<dbReference type="InterPro" id="IPR036890">
    <property type="entry name" value="HATPase_C_sf"/>
</dbReference>
<keyword evidence="4" id="KW-1185">Reference proteome</keyword>
<dbReference type="RefSeq" id="WP_073421678.1">
    <property type="nucleotide sequence ID" value="NZ_FQVX01000003.1"/>
</dbReference>
<dbReference type="EMBL" id="FQVX01000003">
    <property type="protein sequence ID" value="SHG92058.1"/>
    <property type="molecule type" value="Genomic_DNA"/>
</dbReference>
<evidence type="ECO:0000313" key="4">
    <source>
        <dbReference type="Proteomes" id="UP000184471"/>
    </source>
</evidence>
<keyword evidence="1" id="KW-0723">Serine/threonine-protein kinase</keyword>
<keyword evidence="3" id="KW-0808">Transferase</keyword>
<protein>
    <submittedName>
        <fullName evidence="3">Anti-sigma regulatory factor (Ser/Thr protein kinase)</fullName>
    </submittedName>
</protein>